<accession>H8KN35</accession>
<dbReference type="SUPFAM" id="SSF55961">
    <property type="entry name" value="Bet v1-like"/>
    <property type="match status" value="1"/>
</dbReference>
<dbReference type="OrthoDB" id="9800631at2"/>
<evidence type="ECO:0000313" key="4">
    <source>
        <dbReference type="Proteomes" id="UP000007590"/>
    </source>
</evidence>
<evidence type="ECO:0000313" key="3">
    <source>
        <dbReference type="EMBL" id="AFD09114.1"/>
    </source>
</evidence>
<dbReference type="InterPro" id="IPR013538">
    <property type="entry name" value="ASHA1/2-like_C"/>
</dbReference>
<dbReference type="Gene3D" id="3.30.530.20">
    <property type="match status" value="1"/>
</dbReference>
<dbReference type="STRING" id="929556.Solca_4124"/>
<sequence length="166" mass="19300">METYNWTQFTKRIPVNASINTLYSAWTTREGLENFFLRKAEFKSTENIIRDRDEPIKVNDTYEWMWFGYDDDSVEHGQVVDLNGKDFLKFTFGKAGIVSITLKQEEGETIVELTQSEIPTDEQSRVYYHLGCSEGWTFYLANLKSVTEGGIDLRNKNEKIKRVVSS</sequence>
<dbReference type="HOGENOM" id="CLU_1616573_0_0_10"/>
<name>H8KN35_SOLCM</name>
<dbReference type="AlphaFoldDB" id="H8KN35"/>
<proteinExistence type="inferred from homology"/>
<evidence type="ECO:0000256" key="1">
    <source>
        <dbReference type="ARBA" id="ARBA00006817"/>
    </source>
</evidence>
<feature type="domain" description="Activator of Hsp90 ATPase homologue 1/2-like C-terminal" evidence="2">
    <location>
        <begin position="16"/>
        <end position="146"/>
    </location>
</feature>
<comment type="similarity">
    <text evidence="1">Belongs to the AHA1 family.</text>
</comment>
<reference evidence="3" key="1">
    <citation type="submission" date="2012-02" db="EMBL/GenBank/DDBJ databases">
        <title>The complete genome of Solitalea canadensis DSM 3403.</title>
        <authorList>
            <consortium name="US DOE Joint Genome Institute (JGI-PGF)"/>
            <person name="Lucas S."/>
            <person name="Copeland A."/>
            <person name="Lapidus A."/>
            <person name="Glavina del Rio T."/>
            <person name="Dalin E."/>
            <person name="Tice H."/>
            <person name="Bruce D."/>
            <person name="Goodwin L."/>
            <person name="Pitluck S."/>
            <person name="Peters L."/>
            <person name="Ovchinnikova G."/>
            <person name="Lu M."/>
            <person name="Kyrpides N."/>
            <person name="Mavromatis K."/>
            <person name="Ivanova N."/>
            <person name="Brettin T."/>
            <person name="Detter J.C."/>
            <person name="Han C."/>
            <person name="Larimer F."/>
            <person name="Land M."/>
            <person name="Hauser L."/>
            <person name="Markowitz V."/>
            <person name="Cheng J.-F."/>
            <person name="Hugenholtz P."/>
            <person name="Woyke T."/>
            <person name="Wu D."/>
            <person name="Spring S."/>
            <person name="Schroeder M."/>
            <person name="Kopitz M."/>
            <person name="Brambilla E."/>
            <person name="Klenk H.-P."/>
            <person name="Eisen J.A."/>
        </authorList>
    </citation>
    <scope>NUCLEOTIDE SEQUENCE</scope>
    <source>
        <strain evidence="3">DSM 3403</strain>
    </source>
</reference>
<dbReference type="Pfam" id="PF08327">
    <property type="entry name" value="AHSA1"/>
    <property type="match status" value="1"/>
</dbReference>
<evidence type="ECO:0000259" key="2">
    <source>
        <dbReference type="Pfam" id="PF08327"/>
    </source>
</evidence>
<dbReference type="KEGG" id="scn:Solca_4124"/>
<dbReference type="EMBL" id="CP003349">
    <property type="protein sequence ID" value="AFD09114.1"/>
    <property type="molecule type" value="Genomic_DNA"/>
</dbReference>
<protein>
    <recommendedName>
        <fullName evidence="2">Activator of Hsp90 ATPase homologue 1/2-like C-terminal domain-containing protein</fullName>
    </recommendedName>
</protein>
<organism evidence="3 4">
    <name type="scientific">Solitalea canadensis (strain ATCC 29591 / DSM 3403 / JCM 21819 / LMG 8368 / NBRC 15130 / NCIMB 12057 / USAM 9D)</name>
    <name type="common">Flexibacter canadensis</name>
    <dbReference type="NCBI Taxonomy" id="929556"/>
    <lineage>
        <taxon>Bacteria</taxon>
        <taxon>Pseudomonadati</taxon>
        <taxon>Bacteroidota</taxon>
        <taxon>Sphingobacteriia</taxon>
        <taxon>Sphingobacteriales</taxon>
        <taxon>Sphingobacteriaceae</taxon>
        <taxon>Solitalea</taxon>
    </lineage>
</organism>
<dbReference type="eggNOG" id="COG3832">
    <property type="taxonomic scope" value="Bacteria"/>
</dbReference>
<dbReference type="RefSeq" id="WP_014682336.1">
    <property type="nucleotide sequence ID" value="NC_017770.1"/>
</dbReference>
<keyword evidence="4" id="KW-1185">Reference proteome</keyword>
<dbReference type="InterPro" id="IPR023393">
    <property type="entry name" value="START-like_dom_sf"/>
</dbReference>
<gene>
    <name evidence="3" type="ordered locus">Solca_4124</name>
</gene>
<dbReference type="Proteomes" id="UP000007590">
    <property type="component" value="Chromosome"/>
</dbReference>
<dbReference type="CDD" id="cd07814">
    <property type="entry name" value="SRPBCC_CalC_Aha1-like"/>
    <property type="match status" value="1"/>
</dbReference>